<evidence type="ECO:0000256" key="1">
    <source>
        <dbReference type="SAM" id="MobiDB-lite"/>
    </source>
</evidence>
<dbReference type="EMBL" id="JABXXQ010000242">
    <property type="protein sequence ID" value="NVN30899.1"/>
    <property type="molecule type" value="Genomic_DNA"/>
</dbReference>
<gene>
    <name evidence="2" type="ORF">FHR90_002536</name>
    <name evidence="3" type="ORF">HUK83_11220</name>
</gene>
<evidence type="ECO:0000313" key="5">
    <source>
        <dbReference type="Proteomes" id="UP000565205"/>
    </source>
</evidence>
<feature type="region of interest" description="Disordered" evidence="1">
    <location>
        <begin position="90"/>
        <end position="109"/>
    </location>
</feature>
<dbReference type="Proteomes" id="UP000557688">
    <property type="component" value="Unassembled WGS sequence"/>
</dbReference>
<evidence type="ECO:0000313" key="2">
    <source>
        <dbReference type="EMBL" id="MBB3174690.1"/>
    </source>
</evidence>
<sequence length="139" mass="14370">MRCVVPCRPADIDTEARLPKALPAIVLICAAGAIAPALAAPDGGPLSRPISGPVTVMQESLVVHGQRRLAPAPDAARVVPEFEDHAYSYHGWQPGNGRDPNTDAFIAPFGTAYGESSPAPGANLSAPGTISPIQSGLRR</sequence>
<reference evidence="3 5" key="1">
    <citation type="submission" date="2020-06" db="EMBL/GenBank/DDBJ databases">
        <title>Description of novel acetic acid bacteria.</title>
        <authorList>
            <person name="Sombolestani A."/>
        </authorList>
    </citation>
    <scope>NUCLEOTIDE SEQUENCE [LARGE SCALE GENOMIC DNA]</scope>
    <source>
        <strain evidence="3 5">LMG 26838</strain>
    </source>
</reference>
<dbReference type="RefSeq" id="WP_176624810.1">
    <property type="nucleotide sequence ID" value="NZ_JABXXQ010000242.1"/>
</dbReference>
<dbReference type="Proteomes" id="UP000565205">
    <property type="component" value="Unassembled WGS sequence"/>
</dbReference>
<protein>
    <submittedName>
        <fullName evidence="2">Uncharacterized protein</fullName>
    </submittedName>
</protein>
<feature type="region of interest" description="Disordered" evidence="1">
    <location>
        <begin position="117"/>
        <end position="139"/>
    </location>
</feature>
<dbReference type="AlphaFoldDB" id="A0A839V2G6"/>
<keyword evidence="4" id="KW-1185">Reference proteome</keyword>
<accession>A0A839V2G6</accession>
<proteinExistence type="predicted"/>
<organism evidence="2 4">
    <name type="scientific">Endobacter medicaginis</name>
    <dbReference type="NCBI Taxonomy" id="1181271"/>
    <lineage>
        <taxon>Bacteria</taxon>
        <taxon>Pseudomonadati</taxon>
        <taxon>Pseudomonadota</taxon>
        <taxon>Alphaproteobacteria</taxon>
        <taxon>Acetobacterales</taxon>
        <taxon>Acetobacteraceae</taxon>
        <taxon>Endobacter</taxon>
    </lineage>
</organism>
<feature type="compositionally biased region" description="Polar residues" evidence="1">
    <location>
        <begin position="126"/>
        <end position="139"/>
    </location>
</feature>
<dbReference type="EMBL" id="JACHXV010000010">
    <property type="protein sequence ID" value="MBB3174690.1"/>
    <property type="molecule type" value="Genomic_DNA"/>
</dbReference>
<reference evidence="2 4" key="2">
    <citation type="submission" date="2020-08" db="EMBL/GenBank/DDBJ databases">
        <title>Genomic Encyclopedia of Type Strains, Phase III (KMG-III): the genomes of soil and plant-associated and newly described type strains.</title>
        <authorList>
            <person name="Whitman W."/>
        </authorList>
    </citation>
    <scope>NUCLEOTIDE SEQUENCE [LARGE SCALE GENOMIC DNA]</scope>
    <source>
        <strain evidence="2 4">CECT 8088</strain>
    </source>
</reference>
<comment type="caution">
    <text evidence="2">The sequence shown here is derived from an EMBL/GenBank/DDBJ whole genome shotgun (WGS) entry which is preliminary data.</text>
</comment>
<name>A0A839V2G6_9PROT</name>
<evidence type="ECO:0000313" key="4">
    <source>
        <dbReference type="Proteomes" id="UP000557688"/>
    </source>
</evidence>
<evidence type="ECO:0000313" key="3">
    <source>
        <dbReference type="EMBL" id="NVN30899.1"/>
    </source>
</evidence>